<feature type="transmembrane region" description="Helical" evidence="2">
    <location>
        <begin position="427"/>
        <end position="452"/>
    </location>
</feature>
<dbReference type="CDD" id="cd07061">
    <property type="entry name" value="HP_HAP_like"/>
    <property type="match status" value="1"/>
</dbReference>
<organism evidence="4 5">
    <name type="scientific">Venturia nashicola</name>
    <dbReference type="NCBI Taxonomy" id="86259"/>
    <lineage>
        <taxon>Eukaryota</taxon>
        <taxon>Fungi</taxon>
        <taxon>Dikarya</taxon>
        <taxon>Ascomycota</taxon>
        <taxon>Pezizomycotina</taxon>
        <taxon>Dothideomycetes</taxon>
        <taxon>Pleosporomycetidae</taxon>
        <taxon>Venturiales</taxon>
        <taxon>Venturiaceae</taxon>
        <taxon>Venturia</taxon>
    </lineage>
</organism>
<protein>
    <submittedName>
        <fullName evidence="4">Phosphoglycerate mutase-like protein</fullName>
    </submittedName>
</protein>
<keyword evidence="5" id="KW-1185">Reference proteome</keyword>
<proteinExistence type="inferred from homology"/>
<dbReference type="Proteomes" id="UP000298493">
    <property type="component" value="Unassembled WGS sequence"/>
</dbReference>
<dbReference type="GO" id="GO:0016791">
    <property type="term" value="F:phosphatase activity"/>
    <property type="evidence" value="ECO:0007669"/>
    <property type="project" value="TreeGrafter"/>
</dbReference>
<dbReference type="PANTHER" id="PTHR11567">
    <property type="entry name" value="ACID PHOSPHATASE-RELATED"/>
    <property type="match status" value="1"/>
</dbReference>
<name>A0A4Z1P4U1_9PEZI</name>
<dbReference type="Gene3D" id="3.40.50.1240">
    <property type="entry name" value="Phosphoglycerate mutase-like"/>
    <property type="match status" value="1"/>
</dbReference>
<dbReference type="Pfam" id="PF00328">
    <property type="entry name" value="His_Phos_2"/>
    <property type="match status" value="1"/>
</dbReference>
<dbReference type="AlphaFoldDB" id="A0A4Z1P4U1"/>
<evidence type="ECO:0000256" key="1">
    <source>
        <dbReference type="ARBA" id="ARBA00005375"/>
    </source>
</evidence>
<evidence type="ECO:0000313" key="4">
    <source>
        <dbReference type="EMBL" id="TID15870.1"/>
    </source>
</evidence>
<comment type="similarity">
    <text evidence="1">Belongs to the histidine acid phosphatase family.</text>
</comment>
<dbReference type="InterPro" id="IPR000560">
    <property type="entry name" value="His_Pase_clade-2"/>
</dbReference>
<sequence>MYTLRYLTLAALPFSLAQETVYGVYIFHRHGDRTPKSLAPTNLTQLGYQEVYTSGEYYRTRYVASDASFKVTGLNPNTVKLSQISITAPQDNVLQSSAQGFLQGLYPPVETTQTLRNGTVVSAPFGGYQIVPINLVTSGTGSEDNGWLQDASGCQNAQISSNNYFLSQEYRDKLNATRSFYQDLVPVVNRTFAANYTNFKNAYTVFDLINVAEIHNATIQSDSVLTNETLFQIRTLADSHEFGLAYNASEPGNARAMPGMQLAGEILKFLNNTIKTNGASKIGIQFGAYASFLSYFGLANLTVANGDFYGVPDYASSMAFELFANSPSSGFPAASDLRVRFLFHNGTASNSSEPTVYPLFGGSETSIPWTTFNSKMNSIAVSTTEQWCHACGNTTGTCAGYASGSSSTGSTASGSGSNTGSGGISKAVAGVIGAMVTLAVILGLEALVMLVGGFRLIHKKKMVGQGLSPATSAADIKA</sequence>
<dbReference type="SUPFAM" id="SSF53254">
    <property type="entry name" value="Phosphoglycerate mutase-like"/>
    <property type="match status" value="1"/>
</dbReference>
<evidence type="ECO:0000256" key="2">
    <source>
        <dbReference type="SAM" id="Phobius"/>
    </source>
</evidence>
<evidence type="ECO:0000313" key="5">
    <source>
        <dbReference type="Proteomes" id="UP000298493"/>
    </source>
</evidence>
<dbReference type="PANTHER" id="PTHR11567:SF142">
    <property type="entry name" value="PHOSPHOGLYCERATE MUTASE-LIKE PROTEIN"/>
    <property type="match status" value="1"/>
</dbReference>
<dbReference type="EMBL" id="SNSC02000019">
    <property type="protein sequence ID" value="TID15870.1"/>
    <property type="molecule type" value="Genomic_DNA"/>
</dbReference>
<accession>A0A4Z1P4U1</accession>
<keyword evidence="3" id="KW-0732">Signal</keyword>
<feature type="chain" id="PRO_5021332587" evidence="3">
    <location>
        <begin position="18"/>
        <end position="478"/>
    </location>
</feature>
<reference evidence="4 5" key="1">
    <citation type="submission" date="2019-04" db="EMBL/GenBank/DDBJ databases">
        <title>High contiguity whole genome sequence and gene annotation resource for two Venturia nashicola isolates.</title>
        <authorList>
            <person name="Prokchorchik M."/>
            <person name="Won K."/>
            <person name="Lee Y."/>
            <person name="Choi E.D."/>
            <person name="Segonzac C."/>
            <person name="Sohn K.H."/>
        </authorList>
    </citation>
    <scope>NUCLEOTIDE SEQUENCE [LARGE SCALE GENOMIC DNA]</scope>
    <source>
        <strain evidence="4 5">PRI2</strain>
    </source>
</reference>
<dbReference type="InterPro" id="IPR050645">
    <property type="entry name" value="Histidine_acid_phosphatase"/>
</dbReference>
<keyword evidence="2" id="KW-0472">Membrane</keyword>
<dbReference type="STRING" id="86259.A0A4Z1P4U1"/>
<comment type="caution">
    <text evidence="4">The sequence shown here is derived from an EMBL/GenBank/DDBJ whole genome shotgun (WGS) entry which is preliminary data.</text>
</comment>
<feature type="signal peptide" evidence="3">
    <location>
        <begin position="1"/>
        <end position="17"/>
    </location>
</feature>
<dbReference type="OrthoDB" id="258392at2759"/>
<keyword evidence="2" id="KW-1133">Transmembrane helix</keyword>
<keyword evidence="2" id="KW-0812">Transmembrane</keyword>
<dbReference type="InterPro" id="IPR029033">
    <property type="entry name" value="His_PPase_superfam"/>
</dbReference>
<evidence type="ECO:0000256" key="3">
    <source>
        <dbReference type="SAM" id="SignalP"/>
    </source>
</evidence>
<gene>
    <name evidence="4" type="ORF">E6O75_ATG08928</name>
</gene>